<evidence type="ECO:0000313" key="1">
    <source>
        <dbReference type="EMBL" id="PTX62315.1"/>
    </source>
</evidence>
<dbReference type="EMBL" id="QBKT01000003">
    <property type="protein sequence ID" value="PTX62315.1"/>
    <property type="molecule type" value="Genomic_DNA"/>
</dbReference>
<name>A0A2T6C1W6_9FLAO</name>
<reference evidence="1 2" key="1">
    <citation type="submission" date="2018-04" db="EMBL/GenBank/DDBJ databases">
        <title>Genomic Encyclopedia of Archaeal and Bacterial Type Strains, Phase II (KMG-II): from individual species to whole genera.</title>
        <authorList>
            <person name="Goeker M."/>
        </authorList>
    </citation>
    <scope>NUCLEOTIDE SEQUENCE [LARGE SCALE GENOMIC DNA]</scope>
    <source>
        <strain evidence="1 2">DSM 25731</strain>
    </source>
</reference>
<protein>
    <submittedName>
        <fullName evidence="1">Uncharacterized protein</fullName>
    </submittedName>
</protein>
<keyword evidence="2" id="KW-1185">Reference proteome</keyword>
<gene>
    <name evidence="1" type="ORF">C8N46_103415</name>
</gene>
<accession>A0A2T6C1W6</accession>
<dbReference type="OrthoDB" id="1253889at2"/>
<organism evidence="1 2">
    <name type="scientific">Kordia periserrulae</name>
    <dbReference type="NCBI Taxonomy" id="701523"/>
    <lineage>
        <taxon>Bacteria</taxon>
        <taxon>Pseudomonadati</taxon>
        <taxon>Bacteroidota</taxon>
        <taxon>Flavobacteriia</taxon>
        <taxon>Flavobacteriales</taxon>
        <taxon>Flavobacteriaceae</taxon>
        <taxon>Kordia</taxon>
    </lineage>
</organism>
<dbReference type="RefSeq" id="WP_108114516.1">
    <property type="nucleotide sequence ID" value="NZ_QBKT01000003.1"/>
</dbReference>
<dbReference type="AlphaFoldDB" id="A0A2T6C1W6"/>
<sequence>MTEQNCLNTVKQIEDYISRYRNDSDGSWEYQHTPYLEKSLTKLSKLEAKKLRIDIGNWSEFHLYEIADPILFCKNDELDDELYIKIFGEIKNVEYLDYLVGNVIHYIKPPYYSFEKINNWETELIQKLIINVSKLIEVKEEGLKNSLIEVIEFLTDSLKKRKIKNS</sequence>
<comment type="caution">
    <text evidence="1">The sequence shown here is derived from an EMBL/GenBank/DDBJ whole genome shotgun (WGS) entry which is preliminary data.</text>
</comment>
<evidence type="ECO:0000313" key="2">
    <source>
        <dbReference type="Proteomes" id="UP000244090"/>
    </source>
</evidence>
<dbReference type="Proteomes" id="UP000244090">
    <property type="component" value="Unassembled WGS sequence"/>
</dbReference>
<proteinExistence type="predicted"/>